<dbReference type="InParanoid" id="A0A4S2N2A1"/>
<dbReference type="AlphaFoldDB" id="A0A4S2N2A1"/>
<dbReference type="Proteomes" id="UP000298138">
    <property type="component" value="Unassembled WGS sequence"/>
</dbReference>
<feature type="transmembrane region" description="Helical" evidence="1">
    <location>
        <begin position="99"/>
        <end position="118"/>
    </location>
</feature>
<reference evidence="2 3" key="1">
    <citation type="submission" date="2019-04" db="EMBL/GenBank/DDBJ databases">
        <title>Comparative genomics and transcriptomics to analyze fruiting body development in filamentous ascomycetes.</title>
        <authorList>
            <consortium name="DOE Joint Genome Institute"/>
            <person name="Lutkenhaus R."/>
            <person name="Traeger S."/>
            <person name="Breuer J."/>
            <person name="Kuo A."/>
            <person name="Lipzen A."/>
            <person name="Pangilinan J."/>
            <person name="Dilworth D."/>
            <person name="Sandor L."/>
            <person name="Poggeler S."/>
            <person name="Barry K."/>
            <person name="Grigoriev I.V."/>
            <person name="Nowrousian M."/>
        </authorList>
    </citation>
    <scope>NUCLEOTIDE SEQUENCE [LARGE SCALE GENOMIC DNA]</scope>
    <source>
        <strain evidence="2 3">CBS 389.68</strain>
    </source>
</reference>
<keyword evidence="1" id="KW-1133">Transmembrane helix</keyword>
<evidence type="ECO:0000313" key="2">
    <source>
        <dbReference type="EMBL" id="TGZ83197.1"/>
    </source>
</evidence>
<accession>A0A4S2N2A1</accession>
<organism evidence="2 3">
    <name type="scientific">Ascodesmis nigricans</name>
    <dbReference type="NCBI Taxonomy" id="341454"/>
    <lineage>
        <taxon>Eukaryota</taxon>
        <taxon>Fungi</taxon>
        <taxon>Dikarya</taxon>
        <taxon>Ascomycota</taxon>
        <taxon>Pezizomycotina</taxon>
        <taxon>Pezizomycetes</taxon>
        <taxon>Pezizales</taxon>
        <taxon>Ascodesmidaceae</taxon>
        <taxon>Ascodesmis</taxon>
    </lineage>
</organism>
<dbReference type="EMBL" id="ML220114">
    <property type="protein sequence ID" value="TGZ83197.1"/>
    <property type="molecule type" value="Genomic_DNA"/>
</dbReference>
<feature type="transmembrane region" description="Helical" evidence="1">
    <location>
        <begin position="143"/>
        <end position="167"/>
    </location>
</feature>
<evidence type="ECO:0000256" key="1">
    <source>
        <dbReference type="SAM" id="Phobius"/>
    </source>
</evidence>
<keyword evidence="3" id="KW-1185">Reference proteome</keyword>
<gene>
    <name evidence="2" type="ORF">EX30DRAFT_362718</name>
</gene>
<proteinExistence type="predicted"/>
<evidence type="ECO:0000313" key="3">
    <source>
        <dbReference type="Proteomes" id="UP000298138"/>
    </source>
</evidence>
<keyword evidence="1" id="KW-0472">Membrane</keyword>
<sequence length="390" mass="42124">MTTYRPSSSSTVVRVLNRLSVIIGLVLFILLLVPTFIYSRSIRSGYPYSSDYINSYSLSPPKPPAKWIYSPPNNAPGPIDSASPSTKPKTSGRSYHGPVIGFSGFFLIFLIVSIIPFTTSQHRREALFADTKDTLPTARRSTFLLYSAPSIAVCLFVSIIAAPILAVKLHVPAPLERVWKADVCAQVSGAGGVQHKAVVSWTLGVKIPDASAMDGVSLGGKLWITKARSGGDPREQGLEFVGWLERNGGYVLKYSNAVPGLKAVGNGIGIGEGPEYCAAGNCFVDVELWIPPIDAVNPFPYPFTGKRIGNITYTHFPQTDPSKTITRSMVLVVDESTPGYGQSYERRCIPWTPFALLALDKPPRNTPLTSILFGAAMEMAQGALNRRGGA</sequence>
<name>A0A4S2N2A1_9PEZI</name>
<feature type="transmembrane region" description="Helical" evidence="1">
    <location>
        <begin position="20"/>
        <end position="38"/>
    </location>
</feature>
<protein>
    <submittedName>
        <fullName evidence="2">Uncharacterized protein</fullName>
    </submittedName>
</protein>
<keyword evidence="1" id="KW-0812">Transmembrane</keyword>